<dbReference type="Proteomes" id="UP001500979">
    <property type="component" value="Unassembled WGS sequence"/>
</dbReference>
<keyword evidence="5" id="KW-1185">Reference proteome</keyword>
<keyword evidence="1" id="KW-0560">Oxidoreductase</keyword>
<feature type="domain" description="NADP-dependent oxidoreductase" evidence="3">
    <location>
        <begin position="17"/>
        <end position="314"/>
    </location>
</feature>
<evidence type="ECO:0000256" key="2">
    <source>
        <dbReference type="SAM" id="MobiDB-lite"/>
    </source>
</evidence>
<dbReference type="Pfam" id="PF00248">
    <property type="entry name" value="Aldo_ket_red"/>
    <property type="match status" value="1"/>
</dbReference>
<evidence type="ECO:0000313" key="5">
    <source>
        <dbReference type="Proteomes" id="UP001500979"/>
    </source>
</evidence>
<accession>A0ABN3VKR4</accession>
<dbReference type="EMBL" id="BAAAUX010000022">
    <property type="protein sequence ID" value="GAA2810473.1"/>
    <property type="molecule type" value="Genomic_DNA"/>
</dbReference>
<sequence>MQRRILGRTGISVSEFALGTMMLGEWGNSDHDDAIRLVHDALDAGVNLVDTADMYSGGESERIIGKALKGRRDEVVLATKGFFPMGGDPNQGGSSRRWITRAVEDSLRRLDTDRIDLYQVHRPDHHTDLDETLSVLSDLVRAGKIMAIGSSDFPAERIVEAQWVARERNHIAFHTEQPPYSVFVRGIERSVLPTAQKYGMGVLTWSPLNSGWLTGRYRRGTEIELNDFRRMIAHKFDLGLPGNQRKLAAVEELARVADDAGLSMTHLALAFAASHPAVSSVILGPRTTGQLADVLGAADVRLDDDVLDRIDAVVAPGTDLNPSDIDYTPPALAKPELRRRAPKQRPTQPSSSSGEAA</sequence>
<reference evidence="4 5" key="1">
    <citation type="journal article" date="2019" name="Int. J. Syst. Evol. Microbiol.">
        <title>The Global Catalogue of Microorganisms (GCM) 10K type strain sequencing project: providing services to taxonomists for standard genome sequencing and annotation.</title>
        <authorList>
            <consortium name="The Broad Institute Genomics Platform"/>
            <consortium name="The Broad Institute Genome Sequencing Center for Infectious Disease"/>
            <person name="Wu L."/>
            <person name="Ma J."/>
        </authorList>
    </citation>
    <scope>NUCLEOTIDE SEQUENCE [LARGE SCALE GENOMIC DNA]</scope>
    <source>
        <strain evidence="4 5">JCM 9383</strain>
    </source>
</reference>
<protein>
    <submittedName>
        <fullName evidence="4">Aldo/keto reductase</fullName>
    </submittedName>
</protein>
<dbReference type="Gene3D" id="3.20.20.100">
    <property type="entry name" value="NADP-dependent oxidoreductase domain"/>
    <property type="match status" value="1"/>
</dbReference>
<dbReference type="PANTHER" id="PTHR43364:SF4">
    <property type="entry name" value="NAD(P)-LINKED OXIDOREDUCTASE SUPERFAMILY PROTEIN"/>
    <property type="match status" value="1"/>
</dbReference>
<evidence type="ECO:0000259" key="3">
    <source>
        <dbReference type="Pfam" id="PF00248"/>
    </source>
</evidence>
<dbReference type="InterPro" id="IPR036812">
    <property type="entry name" value="NAD(P)_OxRdtase_dom_sf"/>
</dbReference>
<dbReference type="RefSeq" id="WP_344684066.1">
    <property type="nucleotide sequence ID" value="NZ_BAAAUX010000022.1"/>
</dbReference>
<organism evidence="4 5">
    <name type="scientific">Saccharopolyspora taberi</name>
    <dbReference type="NCBI Taxonomy" id="60895"/>
    <lineage>
        <taxon>Bacteria</taxon>
        <taxon>Bacillati</taxon>
        <taxon>Actinomycetota</taxon>
        <taxon>Actinomycetes</taxon>
        <taxon>Pseudonocardiales</taxon>
        <taxon>Pseudonocardiaceae</taxon>
        <taxon>Saccharopolyspora</taxon>
    </lineage>
</organism>
<feature type="compositionally biased region" description="Polar residues" evidence="2">
    <location>
        <begin position="345"/>
        <end position="357"/>
    </location>
</feature>
<comment type="caution">
    <text evidence="4">The sequence shown here is derived from an EMBL/GenBank/DDBJ whole genome shotgun (WGS) entry which is preliminary data.</text>
</comment>
<dbReference type="InterPro" id="IPR023210">
    <property type="entry name" value="NADP_OxRdtase_dom"/>
</dbReference>
<proteinExistence type="predicted"/>
<dbReference type="InterPro" id="IPR020471">
    <property type="entry name" value="AKR"/>
</dbReference>
<dbReference type="SUPFAM" id="SSF51430">
    <property type="entry name" value="NAD(P)-linked oxidoreductase"/>
    <property type="match status" value="1"/>
</dbReference>
<dbReference type="PANTHER" id="PTHR43364">
    <property type="entry name" value="NADH-SPECIFIC METHYLGLYOXAL REDUCTASE-RELATED"/>
    <property type="match status" value="1"/>
</dbReference>
<evidence type="ECO:0000256" key="1">
    <source>
        <dbReference type="ARBA" id="ARBA00023002"/>
    </source>
</evidence>
<feature type="region of interest" description="Disordered" evidence="2">
    <location>
        <begin position="318"/>
        <end position="357"/>
    </location>
</feature>
<dbReference type="PRINTS" id="PR00069">
    <property type="entry name" value="ALDKETRDTASE"/>
</dbReference>
<gene>
    <name evidence="4" type="ORF">GCM10010470_52180</name>
</gene>
<name>A0ABN3VKR4_9PSEU</name>
<dbReference type="InterPro" id="IPR050523">
    <property type="entry name" value="AKR_Detox_Biosynth"/>
</dbReference>
<evidence type="ECO:0000313" key="4">
    <source>
        <dbReference type="EMBL" id="GAA2810473.1"/>
    </source>
</evidence>